<evidence type="ECO:0000313" key="3">
    <source>
        <dbReference type="EMBL" id="CAK8992162.1"/>
    </source>
</evidence>
<dbReference type="PANTHER" id="PTHR47447">
    <property type="entry name" value="OS03G0856100 PROTEIN"/>
    <property type="match status" value="1"/>
</dbReference>
<sequence length="319" mass="35245">MAAVPSTRDETRLGCTISRWQFCLRLHPNLVAFNHTISTCGKTSEWRVALALLGKLKRERTEAGRSADIYSYNSAIGACEKGHVWETALSLTMECMEGRMKCMGCLERRMSFDVVTLNTALSSCGKSEKWPQAFQAFHLAKVLDLCDVFTLNSALSASERVTLWRSALSTLAATATSQSTPEISKRSGQLSCRPDVISFNSLISVCARADQWRRAKQFFDFQQEKTSISFNAMITACDWSGQWRQALQTFTDARHATDTVVRNVRGQGLQTAMALVRFAPFVASFAPRRDALVTSSFLAPFVAMPVASVLAPSSKARSP</sequence>
<keyword evidence="1" id="KW-0677">Repeat</keyword>
<evidence type="ECO:0000313" key="4">
    <source>
        <dbReference type="Proteomes" id="UP001642484"/>
    </source>
</evidence>
<dbReference type="Pfam" id="PF01535">
    <property type="entry name" value="PPR"/>
    <property type="match status" value="1"/>
</dbReference>
<dbReference type="InterPro" id="IPR011990">
    <property type="entry name" value="TPR-like_helical_dom_sf"/>
</dbReference>
<evidence type="ECO:0000256" key="2">
    <source>
        <dbReference type="PROSITE-ProRule" id="PRU00708"/>
    </source>
</evidence>
<dbReference type="InterPro" id="IPR002885">
    <property type="entry name" value="PPR_rpt"/>
</dbReference>
<protein>
    <submittedName>
        <fullName evidence="3">Uncharacterized protein</fullName>
    </submittedName>
</protein>
<keyword evidence="4" id="KW-1185">Reference proteome</keyword>
<feature type="repeat" description="PPR" evidence="2">
    <location>
        <begin position="195"/>
        <end position="225"/>
    </location>
</feature>
<reference evidence="3 4" key="1">
    <citation type="submission" date="2024-02" db="EMBL/GenBank/DDBJ databases">
        <authorList>
            <person name="Chen Y."/>
            <person name="Shah S."/>
            <person name="Dougan E. K."/>
            <person name="Thang M."/>
            <person name="Chan C."/>
        </authorList>
    </citation>
    <scope>NUCLEOTIDE SEQUENCE [LARGE SCALE GENOMIC DNA]</scope>
</reference>
<organism evidence="3 4">
    <name type="scientific">Durusdinium trenchii</name>
    <dbReference type="NCBI Taxonomy" id="1381693"/>
    <lineage>
        <taxon>Eukaryota</taxon>
        <taxon>Sar</taxon>
        <taxon>Alveolata</taxon>
        <taxon>Dinophyceae</taxon>
        <taxon>Suessiales</taxon>
        <taxon>Symbiodiniaceae</taxon>
        <taxon>Durusdinium</taxon>
    </lineage>
</organism>
<dbReference type="PROSITE" id="PS51375">
    <property type="entry name" value="PPR"/>
    <property type="match status" value="1"/>
</dbReference>
<dbReference type="Proteomes" id="UP001642484">
    <property type="component" value="Unassembled WGS sequence"/>
</dbReference>
<dbReference type="Gene3D" id="1.25.40.10">
    <property type="entry name" value="Tetratricopeptide repeat domain"/>
    <property type="match status" value="1"/>
</dbReference>
<comment type="caution">
    <text evidence="3">The sequence shown here is derived from an EMBL/GenBank/DDBJ whole genome shotgun (WGS) entry which is preliminary data.</text>
</comment>
<proteinExistence type="predicted"/>
<gene>
    <name evidence="3" type="ORF">CCMP2556_LOCUS2749</name>
</gene>
<accession>A0ABP0HR12</accession>
<name>A0ABP0HR12_9DINO</name>
<dbReference type="PANTHER" id="PTHR47447:SF17">
    <property type="entry name" value="OS12G0638900 PROTEIN"/>
    <property type="match status" value="1"/>
</dbReference>
<evidence type="ECO:0000256" key="1">
    <source>
        <dbReference type="ARBA" id="ARBA00022737"/>
    </source>
</evidence>
<dbReference type="EMBL" id="CAXAMN010001080">
    <property type="protein sequence ID" value="CAK8992162.1"/>
    <property type="molecule type" value="Genomic_DNA"/>
</dbReference>